<dbReference type="EMBL" id="CP061172">
    <property type="protein sequence ID" value="QNR65078.1"/>
    <property type="molecule type" value="Genomic_DNA"/>
</dbReference>
<reference evidence="1 2" key="1">
    <citation type="submission" date="2020-09" db="EMBL/GenBank/DDBJ databases">
        <title>Characterization of Paenibacillus peoriae strain ZF390 with broad-spectrum antimicrobial activity as a potential biocontrol agent.</title>
        <authorList>
            <person name="Li L."/>
            <person name="Zhao Y."/>
            <person name="Li B."/>
            <person name="Xie X."/>
        </authorList>
    </citation>
    <scope>NUCLEOTIDE SEQUENCE [LARGE SCALE GENOMIC DNA]</scope>
    <source>
        <strain evidence="1 2">ZF390</strain>
    </source>
</reference>
<protein>
    <submittedName>
        <fullName evidence="1">Uncharacterized protein</fullName>
    </submittedName>
</protein>
<sequence>MLPGFAGSRRIERQLLTLLVLPDVAGCCSSVVGTGADQAAAAHIQYELNQFDLLYNDFYLKQEE</sequence>
<proteinExistence type="predicted"/>
<evidence type="ECO:0000313" key="2">
    <source>
        <dbReference type="Proteomes" id="UP000516384"/>
    </source>
</evidence>
<accession>A0A7H0Y1X0</accession>
<evidence type="ECO:0000313" key="1">
    <source>
        <dbReference type="EMBL" id="QNR65078.1"/>
    </source>
</evidence>
<name>A0A7H0Y1X0_9BACL</name>
<dbReference type="AlphaFoldDB" id="A0A7H0Y1X0"/>
<dbReference type="Proteomes" id="UP000516384">
    <property type="component" value="Chromosome"/>
</dbReference>
<gene>
    <name evidence="1" type="ORF">IAQ67_14195</name>
</gene>
<organism evidence="1 2">
    <name type="scientific">Paenibacillus peoriae</name>
    <dbReference type="NCBI Taxonomy" id="59893"/>
    <lineage>
        <taxon>Bacteria</taxon>
        <taxon>Bacillati</taxon>
        <taxon>Bacillota</taxon>
        <taxon>Bacilli</taxon>
        <taxon>Bacillales</taxon>
        <taxon>Paenibacillaceae</taxon>
        <taxon>Paenibacillus</taxon>
    </lineage>
</organism>
<dbReference type="RefSeq" id="WP_190296989.1">
    <property type="nucleotide sequence ID" value="NZ_CP061172.1"/>
</dbReference>